<dbReference type="Proteomes" id="UP000179920">
    <property type="component" value="Chromosome XXI"/>
</dbReference>
<gene>
    <name evidence="1" type="ORF">UBRO_20960</name>
</gene>
<accession>A0A1K0HLR3</accession>
<evidence type="ECO:0000313" key="2">
    <source>
        <dbReference type="Proteomes" id="UP000179920"/>
    </source>
</evidence>
<name>A0A1K0HLR3_9BASI</name>
<dbReference type="EMBL" id="LT558137">
    <property type="protein sequence ID" value="SAM86104.1"/>
    <property type="molecule type" value="Genomic_DNA"/>
</dbReference>
<evidence type="ECO:0000313" key="1">
    <source>
        <dbReference type="EMBL" id="SAM86104.1"/>
    </source>
</evidence>
<sequence>MYDSPCQLNGNSKRCITEREVYHLSFSKCITYKVERHSRNGSAKLHYLSGCCATQYQDRCDSLYTANITLRDASGVFLQRFGPPMQYAAQAMKEEAAIGNDLLMNLTKHTICNSKSETV</sequence>
<proteinExistence type="predicted"/>
<organism evidence="1 2">
    <name type="scientific">Ustilago bromivora</name>
    <dbReference type="NCBI Taxonomy" id="307758"/>
    <lineage>
        <taxon>Eukaryota</taxon>
        <taxon>Fungi</taxon>
        <taxon>Dikarya</taxon>
        <taxon>Basidiomycota</taxon>
        <taxon>Ustilaginomycotina</taxon>
        <taxon>Ustilaginomycetes</taxon>
        <taxon>Ustilaginales</taxon>
        <taxon>Ustilaginaceae</taxon>
        <taxon>Ustilago</taxon>
    </lineage>
</organism>
<dbReference type="AlphaFoldDB" id="A0A1K0HLR3"/>
<protein>
    <submittedName>
        <fullName evidence="1">Uncharacterized protein</fullName>
    </submittedName>
</protein>
<reference evidence="2" key="1">
    <citation type="submission" date="2016-04" db="EMBL/GenBank/DDBJ databases">
        <authorList>
            <person name="Guldener U."/>
            <person name="Guldener U."/>
        </authorList>
    </citation>
    <scope>NUCLEOTIDE SEQUENCE [LARGE SCALE GENOMIC DNA]</scope>
    <source>
        <strain evidence="2">UB2112</strain>
    </source>
</reference>